<evidence type="ECO:0000313" key="3">
    <source>
        <dbReference type="Proteomes" id="UP000729402"/>
    </source>
</evidence>
<dbReference type="GO" id="GO:0048046">
    <property type="term" value="C:apoplast"/>
    <property type="evidence" value="ECO:0007669"/>
    <property type="project" value="UniProtKB-SubCell"/>
</dbReference>
<comment type="similarity">
    <text evidence="1">Belongs to the plant dirigent protein family.</text>
</comment>
<comment type="function">
    <text evidence="1">Dirigent proteins impart stereoselectivity on the phenoxy radical-coupling reaction, yielding optically active lignans from two molecules of coniferyl alcohol in the biosynthesis of lignans, flavonolignans, and alkaloids and thus plays a central role in plant secondary metabolism.</text>
</comment>
<keyword evidence="3" id="KW-1185">Reference proteome</keyword>
<organism evidence="2 3">
    <name type="scientific">Zizania palustris</name>
    <name type="common">Northern wild rice</name>
    <dbReference type="NCBI Taxonomy" id="103762"/>
    <lineage>
        <taxon>Eukaryota</taxon>
        <taxon>Viridiplantae</taxon>
        <taxon>Streptophyta</taxon>
        <taxon>Embryophyta</taxon>
        <taxon>Tracheophyta</taxon>
        <taxon>Spermatophyta</taxon>
        <taxon>Magnoliopsida</taxon>
        <taxon>Liliopsida</taxon>
        <taxon>Poales</taxon>
        <taxon>Poaceae</taxon>
        <taxon>BOP clade</taxon>
        <taxon>Oryzoideae</taxon>
        <taxon>Oryzeae</taxon>
        <taxon>Zizaniinae</taxon>
        <taxon>Zizania</taxon>
    </lineage>
</organism>
<accession>A0A8J5VIH2</accession>
<dbReference type="AlphaFoldDB" id="A0A8J5VIH2"/>
<name>A0A8J5VIH2_ZIZPA</name>
<keyword evidence="1" id="KW-0964">Secreted</keyword>
<sequence>MAYYAIAPLLCALVQNELCMHLYINQVYGGPNTNQLGVINPSQQPLLFGTTAVLDWTITDGPGPNANAVGRAQGLSFQSGHTKPSWYLSLNLVFEDTRFNGSMIQVMGTEPEDGEWAIIGGTGEFVAAQGVVDHKVIKQDNSQRVYEITVRGFYVPVDSAEAPGENSCNANWKLSASHARAHAEMQSSLLAGNKH</sequence>
<evidence type="ECO:0000313" key="2">
    <source>
        <dbReference type="EMBL" id="KAG8045409.1"/>
    </source>
</evidence>
<keyword evidence="1" id="KW-0052">Apoplast</keyword>
<reference evidence="2" key="1">
    <citation type="journal article" date="2021" name="bioRxiv">
        <title>Whole Genome Assembly and Annotation of Northern Wild Rice, Zizania palustris L., Supports a Whole Genome Duplication in the Zizania Genus.</title>
        <authorList>
            <person name="Haas M."/>
            <person name="Kono T."/>
            <person name="Macchietto M."/>
            <person name="Millas R."/>
            <person name="McGilp L."/>
            <person name="Shao M."/>
            <person name="Duquette J."/>
            <person name="Hirsch C.N."/>
            <person name="Kimball J."/>
        </authorList>
    </citation>
    <scope>NUCLEOTIDE SEQUENCE</scope>
    <source>
        <tissue evidence="2">Fresh leaf tissue</tissue>
    </source>
</reference>
<dbReference type="EMBL" id="JAAALK010000290">
    <property type="protein sequence ID" value="KAG8045409.1"/>
    <property type="molecule type" value="Genomic_DNA"/>
</dbReference>
<proteinExistence type="inferred from homology"/>
<reference evidence="2" key="2">
    <citation type="submission" date="2021-02" db="EMBL/GenBank/DDBJ databases">
        <authorList>
            <person name="Kimball J.A."/>
            <person name="Haas M.W."/>
            <person name="Macchietto M."/>
            <person name="Kono T."/>
            <person name="Duquette J."/>
            <person name="Shao M."/>
        </authorList>
    </citation>
    <scope>NUCLEOTIDE SEQUENCE</scope>
    <source>
        <tissue evidence="2">Fresh leaf tissue</tissue>
    </source>
</reference>
<protein>
    <recommendedName>
        <fullName evidence="1">Dirigent protein</fullName>
    </recommendedName>
</protein>
<dbReference type="OrthoDB" id="675103at2759"/>
<dbReference type="PANTHER" id="PTHR21495">
    <property type="entry name" value="NUCLEOPORIN-RELATED"/>
    <property type="match status" value="1"/>
</dbReference>
<gene>
    <name evidence="2" type="ORF">GUJ93_ZPchr0008g13115</name>
</gene>
<dbReference type="Proteomes" id="UP000729402">
    <property type="component" value="Unassembled WGS sequence"/>
</dbReference>
<dbReference type="Pfam" id="PF03018">
    <property type="entry name" value="Dirigent"/>
    <property type="match status" value="1"/>
</dbReference>
<dbReference type="InterPro" id="IPR004265">
    <property type="entry name" value="Dirigent"/>
</dbReference>
<comment type="caution">
    <text evidence="2">The sequence shown here is derived from an EMBL/GenBank/DDBJ whole genome shotgun (WGS) entry which is preliminary data.</text>
</comment>
<evidence type="ECO:0000256" key="1">
    <source>
        <dbReference type="RuleBase" id="RU363099"/>
    </source>
</evidence>
<comment type="subunit">
    <text evidence="1">Homodimer.</text>
</comment>
<comment type="subcellular location">
    <subcellularLocation>
        <location evidence="1">Secreted</location>
        <location evidence="1">Extracellular space</location>
        <location evidence="1">Apoplast</location>
    </subcellularLocation>
</comment>